<protein>
    <submittedName>
        <fullName evidence="1">Uncharacterized protein</fullName>
    </submittedName>
</protein>
<dbReference type="EMBL" id="EF583998">
    <property type="protein sequence ID" value="ABQ76057.1"/>
    <property type="molecule type" value="Genomic_DNA"/>
</dbReference>
<name>A5YSV0_9EURY</name>
<sequence>MRKIMLAALIVLVGLIAASGTAAAATGSGDPLSALQGLISALEEILATLETLSP</sequence>
<evidence type="ECO:0000313" key="1">
    <source>
        <dbReference type="EMBL" id="ABQ76057.1"/>
    </source>
</evidence>
<reference evidence="1" key="1">
    <citation type="journal article" date="2007" name="ISME J.">
        <title>Genomic plasticity in prokaryotes: the case of the square haloarchaeon.</title>
        <authorList>
            <person name="Cuadros-Orellana S."/>
            <person name="Martin-Cuadrado A.B."/>
            <person name="Legault B."/>
            <person name="D'Auria G."/>
            <person name="Zhaxybayeva O."/>
            <person name="Papke R.T."/>
            <person name="Rodriguez-Valera F."/>
        </authorList>
    </citation>
    <scope>NUCLEOTIDE SEQUENCE</scope>
</reference>
<proteinExistence type="predicted"/>
<dbReference type="AlphaFoldDB" id="A5YSV0"/>
<accession>A5YSV0</accession>
<organism evidence="1">
    <name type="scientific">uncultured haloarchaeon</name>
    <dbReference type="NCBI Taxonomy" id="160804"/>
    <lineage>
        <taxon>Archaea</taxon>
        <taxon>Methanobacteriati</taxon>
        <taxon>Methanobacteriota</taxon>
        <taxon>Stenosarchaea group</taxon>
        <taxon>Halobacteria</taxon>
        <taxon>Halobacteriales</taxon>
        <taxon>Halobacteriaceae</taxon>
        <taxon>environmental samples</taxon>
    </lineage>
</organism>